<dbReference type="Pfam" id="PF00005">
    <property type="entry name" value="ABC_tran"/>
    <property type="match status" value="1"/>
</dbReference>
<dbReference type="PROSITE" id="PS50893">
    <property type="entry name" value="ABC_TRANSPORTER_2"/>
    <property type="match status" value="1"/>
</dbReference>
<keyword evidence="4 6" id="KW-0067">ATP-binding</keyword>
<evidence type="ECO:0000313" key="7">
    <source>
        <dbReference type="Proteomes" id="UP000596063"/>
    </source>
</evidence>
<keyword evidence="7" id="KW-1185">Reference proteome</keyword>
<dbReference type="InterPro" id="IPR017871">
    <property type="entry name" value="ABC_transporter-like_CS"/>
</dbReference>
<evidence type="ECO:0000256" key="1">
    <source>
        <dbReference type="ARBA" id="ARBA00005417"/>
    </source>
</evidence>
<evidence type="ECO:0000256" key="3">
    <source>
        <dbReference type="ARBA" id="ARBA00022741"/>
    </source>
</evidence>
<name>A0A7T4R062_9GAMM</name>
<dbReference type="PROSITE" id="PS00211">
    <property type="entry name" value="ABC_TRANSPORTER_1"/>
    <property type="match status" value="1"/>
</dbReference>
<sequence>MAGAIRVSVEDKRFPGTGKSVIKGLNLTLKEGEFTAIIGPSGTGKTTLLRIMAGLDRRFGGNITGVDSIGMVFQEPRLMPWLNVLDNICLVADDPSTDDVKARGRALLEQVGLADWMSAYPHALSGGMQRRAALARALMPGPRLILMDEPLVSLDKGAAKELVELITALWQENNYTIVYVTHLVDEAIAMADRIVFLSGSPASIAGEVTIPLPHPRTDKDIARVRETVVAAML</sequence>
<dbReference type="SMART" id="SM00382">
    <property type="entry name" value="AAA"/>
    <property type="match status" value="1"/>
</dbReference>
<reference evidence="6 7" key="1">
    <citation type="submission" date="2020-12" db="EMBL/GenBank/DDBJ databases">
        <authorList>
            <person name="Shan Y."/>
        </authorList>
    </citation>
    <scope>NUCLEOTIDE SEQUENCE [LARGE SCALE GENOMIC DNA]</scope>
    <source>
        <strain evidence="7">csc3.9</strain>
    </source>
</reference>
<keyword evidence="2" id="KW-0813">Transport</keyword>
<evidence type="ECO:0000259" key="5">
    <source>
        <dbReference type="PROSITE" id="PS50893"/>
    </source>
</evidence>
<dbReference type="AlphaFoldDB" id="A0A7T4R062"/>
<dbReference type="KEGG" id="snan:I6N98_16315"/>
<dbReference type="InterPro" id="IPR050166">
    <property type="entry name" value="ABC_transporter_ATP-bind"/>
</dbReference>
<dbReference type="InterPro" id="IPR003593">
    <property type="entry name" value="AAA+_ATPase"/>
</dbReference>
<dbReference type="Gene3D" id="3.40.50.300">
    <property type="entry name" value="P-loop containing nucleotide triphosphate hydrolases"/>
    <property type="match status" value="1"/>
</dbReference>
<accession>A0A7T4R062</accession>
<dbReference type="PANTHER" id="PTHR42788:SF13">
    <property type="entry name" value="ALIPHATIC SULFONATES IMPORT ATP-BINDING PROTEIN SSUB"/>
    <property type="match status" value="1"/>
</dbReference>
<dbReference type="Proteomes" id="UP000596063">
    <property type="component" value="Chromosome"/>
</dbReference>
<organism evidence="6 7">
    <name type="scientific">Spongiibacter nanhainus</name>
    <dbReference type="NCBI Taxonomy" id="2794344"/>
    <lineage>
        <taxon>Bacteria</taxon>
        <taxon>Pseudomonadati</taxon>
        <taxon>Pseudomonadota</taxon>
        <taxon>Gammaproteobacteria</taxon>
        <taxon>Cellvibrionales</taxon>
        <taxon>Spongiibacteraceae</taxon>
        <taxon>Spongiibacter</taxon>
    </lineage>
</organism>
<evidence type="ECO:0000256" key="4">
    <source>
        <dbReference type="ARBA" id="ARBA00022840"/>
    </source>
</evidence>
<dbReference type="InterPro" id="IPR003439">
    <property type="entry name" value="ABC_transporter-like_ATP-bd"/>
</dbReference>
<feature type="domain" description="ABC transporter" evidence="5">
    <location>
        <begin position="7"/>
        <end position="224"/>
    </location>
</feature>
<dbReference type="EMBL" id="CP066167">
    <property type="protein sequence ID" value="QQD17884.1"/>
    <property type="molecule type" value="Genomic_DNA"/>
</dbReference>
<comment type="similarity">
    <text evidence="1">Belongs to the ABC transporter superfamily.</text>
</comment>
<dbReference type="GO" id="GO:0005524">
    <property type="term" value="F:ATP binding"/>
    <property type="evidence" value="ECO:0007669"/>
    <property type="project" value="UniProtKB-KW"/>
</dbReference>
<dbReference type="SUPFAM" id="SSF52540">
    <property type="entry name" value="P-loop containing nucleoside triphosphate hydrolases"/>
    <property type="match status" value="1"/>
</dbReference>
<gene>
    <name evidence="6" type="ORF">I6N98_16315</name>
</gene>
<protein>
    <submittedName>
        <fullName evidence="6">ABC transporter ATP-binding protein</fullName>
    </submittedName>
</protein>
<evidence type="ECO:0000313" key="6">
    <source>
        <dbReference type="EMBL" id="QQD17884.1"/>
    </source>
</evidence>
<evidence type="ECO:0000256" key="2">
    <source>
        <dbReference type="ARBA" id="ARBA00022448"/>
    </source>
</evidence>
<dbReference type="InterPro" id="IPR027417">
    <property type="entry name" value="P-loop_NTPase"/>
</dbReference>
<dbReference type="PANTHER" id="PTHR42788">
    <property type="entry name" value="TAURINE IMPORT ATP-BINDING PROTEIN-RELATED"/>
    <property type="match status" value="1"/>
</dbReference>
<keyword evidence="3" id="KW-0547">Nucleotide-binding</keyword>
<proteinExistence type="inferred from homology"/>
<dbReference type="GO" id="GO:0016887">
    <property type="term" value="F:ATP hydrolysis activity"/>
    <property type="evidence" value="ECO:0007669"/>
    <property type="project" value="InterPro"/>
</dbReference>
<dbReference type="RefSeq" id="WP_198569383.1">
    <property type="nucleotide sequence ID" value="NZ_CP066167.1"/>
</dbReference>